<sequence length="216" mass="24690">MKNLSTTQQYFLCILKKNGKISSLEMEKTTCLAASAVLELLMEDILTFDGKKLSIQAPLPEEKSYLRQVYDIVVKKQPVKFENVIEYFSFNFTDKYINGLVEDIGESLAELGCVRKEKGGFMNGKTLYIPNEADVDHIVQNIRAELLEDGEISEDIVVLTALLNKSQDLQRYFSSYEKQALKKRLAEIKENPQNELIHKATEYIDTLFLMFIVAIS</sequence>
<evidence type="ECO:0008006" key="7">
    <source>
        <dbReference type="Google" id="ProtNLM"/>
    </source>
</evidence>
<dbReference type="Gene3D" id="1.10.3630.10">
    <property type="entry name" value="yeast vps74-n-term truncation variant domain like"/>
    <property type="match status" value="1"/>
</dbReference>
<evidence type="ECO:0000256" key="4">
    <source>
        <dbReference type="ARBA" id="ARBA00023136"/>
    </source>
</evidence>
<comment type="caution">
    <text evidence="5">The sequence shown here is derived from an EMBL/GenBank/DDBJ whole genome shotgun (WGS) entry which is preliminary data.</text>
</comment>
<keyword evidence="4" id="KW-0472">Membrane</keyword>
<proteinExistence type="predicted"/>
<keyword evidence="6" id="KW-1185">Reference proteome</keyword>
<evidence type="ECO:0000313" key="5">
    <source>
        <dbReference type="EMBL" id="MBB5263749.1"/>
    </source>
</evidence>
<protein>
    <recommendedName>
        <fullName evidence="7">GPP34 family phosphoprotein</fullName>
    </recommendedName>
</protein>
<gene>
    <name evidence="5" type="ORF">HNP82_000847</name>
</gene>
<dbReference type="Proteomes" id="UP000543642">
    <property type="component" value="Unassembled WGS sequence"/>
</dbReference>
<dbReference type="GO" id="GO:0070273">
    <property type="term" value="F:phosphatidylinositol-4-phosphate binding"/>
    <property type="evidence" value="ECO:0007669"/>
    <property type="project" value="InterPro"/>
</dbReference>
<dbReference type="InterPro" id="IPR038261">
    <property type="entry name" value="GPP34-like_sf"/>
</dbReference>
<keyword evidence="3" id="KW-0446">Lipid-binding</keyword>
<organism evidence="5 6">
    <name type="scientific">Catenibacillus scindens</name>
    <dbReference type="NCBI Taxonomy" id="673271"/>
    <lineage>
        <taxon>Bacteria</taxon>
        <taxon>Bacillati</taxon>
        <taxon>Bacillota</taxon>
        <taxon>Clostridia</taxon>
        <taxon>Lachnospirales</taxon>
        <taxon>Lachnospiraceae</taxon>
        <taxon>Catenibacillus</taxon>
    </lineage>
</organism>
<evidence type="ECO:0000313" key="6">
    <source>
        <dbReference type="Proteomes" id="UP000543642"/>
    </source>
</evidence>
<reference evidence="5 6" key="1">
    <citation type="submission" date="2020-08" db="EMBL/GenBank/DDBJ databases">
        <title>Genomic Encyclopedia of Type Strains, Phase IV (KMG-IV): sequencing the most valuable type-strain genomes for metagenomic binning, comparative biology and taxonomic classification.</title>
        <authorList>
            <person name="Goeker M."/>
        </authorList>
    </citation>
    <scope>NUCLEOTIDE SEQUENCE [LARGE SCALE GENOMIC DNA]</scope>
    <source>
        <strain evidence="5 6">DSM 106146</strain>
    </source>
</reference>
<evidence type="ECO:0000256" key="3">
    <source>
        <dbReference type="ARBA" id="ARBA00023121"/>
    </source>
</evidence>
<evidence type="ECO:0000256" key="2">
    <source>
        <dbReference type="ARBA" id="ARBA00023034"/>
    </source>
</evidence>
<name>A0A7W8H8H2_9FIRM</name>
<dbReference type="GO" id="GO:0012505">
    <property type="term" value="C:endomembrane system"/>
    <property type="evidence" value="ECO:0007669"/>
    <property type="project" value="UniProtKB-ARBA"/>
</dbReference>
<evidence type="ECO:0000256" key="1">
    <source>
        <dbReference type="ARBA" id="ARBA00004255"/>
    </source>
</evidence>
<dbReference type="InterPro" id="IPR008628">
    <property type="entry name" value="GPP34-like"/>
</dbReference>
<dbReference type="RefSeq" id="WP_183771821.1">
    <property type="nucleotide sequence ID" value="NZ_JACHFW010000002.1"/>
</dbReference>
<keyword evidence="2" id="KW-0333">Golgi apparatus</keyword>
<accession>A0A7W8H8H2</accession>
<dbReference type="GO" id="GO:0005737">
    <property type="term" value="C:cytoplasm"/>
    <property type="evidence" value="ECO:0007669"/>
    <property type="project" value="UniProtKB-ARBA"/>
</dbReference>
<dbReference type="EMBL" id="JACHFW010000002">
    <property type="protein sequence ID" value="MBB5263749.1"/>
    <property type="molecule type" value="Genomic_DNA"/>
</dbReference>
<dbReference type="AlphaFoldDB" id="A0A7W8H8H2"/>
<dbReference type="Pfam" id="PF05719">
    <property type="entry name" value="GPP34"/>
    <property type="match status" value="1"/>
</dbReference>
<comment type="subcellular location">
    <subcellularLocation>
        <location evidence="1">Golgi apparatus membrane</location>
        <topology evidence="1">Peripheral membrane protein</topology>
        <orientation evidence="1">Cytoplasmic side</orientation>
    </subcellularLocation>
</comment>